<evidence type="ECO:0000313" key="3">
    <source>
        <dbReference type="EMBL" id="GAA1561768.1"/>
    </source>
</evidence>
<gene>
    <name evidence="3" type="ORF">GCM10009741_78970</name>
</gene>
<accession>A0ABP4NH87</accession>
<organism evidence="3 4">
    <name type="scientific">Kribbella lupini</name>
    <dbReference type="NCBI Taxonomy" id="291602"/>
    <lineage>
        <taxon>Bacteria</taxon>
        <taxon>Bacillati</taxon>
        <taxon>Actinomycetota</taxon>
        <taxon>Actinomycetes</taxon>
        <taxon>Propionibacteriales</taxon>
        <taxon>Kribbellaceae</taxon>
        <taxon>Kribbella</taxon>
    </lineage>
</organism>
<feature type="chain" id="PRO_5045863829" description="Lipoprotein with Yx(FWY)xxD motif" evidence="2">
    <location>
        <begin position="23"/>
        <end position="176"/>
    </location>
</feature>
<feature type="region of interest" description="Disordered" evidence="1">
    <location>
        <begin position="27"/>
        <end position="46"/>
    </location>
</feature>
<proteinExistence type="predicted"/>
<keyword evidence="4" id="KW-1185">Reference proteome</keyword>
<dbReference type="EMBL" id="BAAANC010000006">
    <property type="protein sequence ID" value="GAA1561768.1"/>
    <property type="molecule type" value="Genomic_DNA"/>
</dbReference>
<evidence type="ECO:0000313" key="4">
    <source>
        <dbReference type="Proteomes" id="UP001500363"/>
    </source>
</evidence>
<sequence length="176" mass="17620">MKRFAFAAATAVLGLAVLTACGTGNGTTTPAAAPQSQSTTTPDQAAAPKLATADVANFGKVVVDGNGRTLYVFDNDKASPSMSTCDGECAALWPPVKAGTTAPQLDGINASLVGTVTRTDGSKQLTLAGLPLYQYAPDTKPGDAKGQGVLGTWWVVGANGQKITTPAAGDSGNAGY</sequence>
<dbReference type="Proteomes" id="UP001500363">
    <property type="component" value="Unassembled WGS sequence"/>
</dbReference>
<evidence type="ECO:0000256" key="2">
    <source>
        <dbReference type="SAM" id="SignalP"/>
    </source>
</evidence>
<reference evidence="4" key="1">
    <citation type="journal article" date="2019" name="Int. J. Syst. Evol. Microbiol.">
        <title>The Global Catalogue of Microorganisms (GCM) 10K type strain sequencing project: providing services to taxonomists for standard genome sequencing and annotation.</title>
        <authorList>
            <consortium name="The Broad Institute Genomics Platform"/>
            <consortium name="The Broad Institute Genome Sequencing Center for Infectious Disease"/>
            <person name="Wu L."/>
            <person name="Ma J."/>
        </authorList>
    </citation>
    <scope>NUCLEOTIDE SEQUENCE [LARGE SCALE GENOMIC DNA]</scope>
    <source>
        <strain evidence="4">JCM 14303</strain>
    </source>
</reference>
<keyword evidence="2" id="KW-0732">Signal</keyword>
<comment type="caution">
    <text evidence="3">The sequence shown here is derived from an EMBL/GenBank/DDBJ whole genome shotgun (WGS) entry which is preliminary data.</text>
</comment>
<dbReference type="RefSeq" id="WP_344183662.1">
    <property type="nucleotide sequence ID" value="NZ_BAAANC010000006.1"/>
</dbReference>
<name>A0ABP4NH87_9ACTN</name>
<evidence type="ECO:0000256" key="1">
    <source>
        <dbReference type="SAM" id="MobiDB-lite"/>
    </source>
</evidence>
<feature type="compositionally biased region" description="Polar residues" evidence="1">
    <location>
        <begin position="34"/>
        <end position="43"/>
    </location>
</feature>
<evidence type="ECO:0008006" key="5">
    <source>
        <dbReference type="Google" id="ProtNLM"/>
    </source>
</evidence>
<dbReference type="Pfam" id="PF03640">
    <property type="entry name" value="Lipoprotein_15"/>
    <property type="match status" value="2"/>
</dbReference>
<feature type="signal peptide" evidence="2">
    <location>
        <begin position="1"/>
        <end position="22"/>
    </location>
</feature>
<dbReference type="PANTHER" id="PTHR39335">
    <property type="entry name" value="BLL4220 PROTEIN"/>
    <property type="match status" value="1"/>
</dbReference>
<dbReference type="PROSITE" id="PS51257">
    <property type="entry name" value="PROKAR_LIPOPROTEIN"/>
    <property type="match status" value="1"/>
</dbReference>
<dbReference type="InterPro" id="IPR005297">
    <property type="entry name" value="Lipoprotein_repeat"/>
</dbReference>
<dbReference type="PANTHER" id="PTHR39335:SF1">
    <property type="entry name" value="BLL4220 PROTEIN"/>
    <property type="match status" value="1"/>
</dbReference>
<protein>
    <recommendedName>
        <fullName evidence="5">Lipoprotein with Yx(FWY)xxD motif</fullName>
    </recommendedName>
</protein>